<dbReference type="KEGG" id="mgal:NCTC10186_00418"/>
<protein>
    <submittedName>
        <fullName evidence="1">DNA polymerase III subunit delta</fullName>
        <ecNumber evidence="1">2.7.7.7</ecNumber>
    </submittedName>
</protein>
<keyword evidence="1" id="KW-0548">Nucleotidyltransferase</keyword>
<name>A0A449AZK5_9BACT</name>
<dbReference type="EC" id="2.7.7.7" evidence="1"/>
<dbReference type="AlphaFoldDB" id="A0A449AZK5"/>
<dbReference type="OrthoDB" id="396138at2"/>
<organism evidence="1 2">
    <name type="scientific">Mycoplasmopsis gallopavonis</name>
    <dbReference type="NCBI Taxonomy" id="76629"/>
    <lineage>
        <taxon>Bacteria</taxon>
        <taxon>Bacillati</taxon>
        <taxon>Mycoplasmatota</taxon>
        <taxon>Mycoplasmoidales</taxon>
        <taxon>Metamycoplasmataceae</taxon>
        <taxon>Mycoplasmopsis</taxon>
    </lineage>
</organism>
<dbReference type="GO" id="GO:0003887">
    <property type="term" value="F:DNA-directed DNA polymerase activity"/>
    <property type="evidence" value="ECO:0007669"/>
    <property type="project" value="UniProtKB-EC"/>
</dbReference>
<dbReference type="RefSeq" id="WP_119572009.1">
    <property type="nucleotide sequence ID" value="NZ_LR215031.1"/>
</dbReference>
<dbReference type="Gene3D" id="3.40.50.300">
    <property type="entry name" value="P-loop containing nucleotide triphosphate hydrolases"/>
    <property type="match status" value="1"/>
</dbReference>
<dbReference type="Proteomes" id="UP000289862">
    <property type="component" value="Chromosome"/>
</dbReference>
<evidence type="ECO:0000313" key="1">
    <source>
        <dbReference type="EMBL" id="VEU72932.1"/>
    </source>
</evidence>
<evidence type="ECO:0000313" key="2">
    <source>
        <dbReference type="Proteomes" id="UP000289862"/>
    </source>
</evidence>
<gene>
    <name evidence="1" type="ORF">NCTC10186_00418</name>
</gene>
<accession>A0A449AZK5</accession>
<dbReference type="InterPro" id="IPR050238">
    <property type="entry name" value="DNA_Rep/Repair_Clamp_Loader"/>
</dbReference>
<keyword evidence="2" id="KW-1185">Reference proteome</keyword>
<reference evidence="1 2" key="1">
    <citation type="submission" date="2019-01" db="EMBL/GenBank/DDBJ databases">
        <authorList>
            <consortium name="Pathogen Informatics"/>
        </authorList>
    </citation>
    <scope>NUCLEOTIDE SEQUENCE [LARGE SCALE GENOMIC DNA]</scope>
    <source>
        <strain evidence="1 2">NCTC10186</strain>
    </source>
</reference>
<dbReference type="PANTHER" id="PTHR11669:SF0">
    <property type="entry name" value="PROTEIN STICHEL-LIKE 2"/>
    <property type="match status" value="1"/>
</dbReference>
<dbReference type="SUPFAM" id="SSF52540">
    <property type="entry name" value="P-loop containing nucleoside triphosphate hydrolases"/>
    <property type="match status" value="1"/>
</dbReference>
<proteinExistence type="predicted"/>
<keyword evidence="1" id="KW-0808">Transferase</keyword>
<dbReference type="Pfam" id="PF13177">
    <property type="entry name" value="DNA_pol3_delta2"/>
    <property type="match status" value="1"/>
</dbReference>
<dbReference type="GO" id="GO:0006261">
    <property type="term" value="P:DNA-templated DNA replication"/>
    <property type="evidence" value="ECO:0007669"/>
    <property type="project" value="TreeGrafter"/>
</dbReference>
<dbReference type="InterPro" id="IPR027417">
    <property type="entry name" value="P-loop_NTPase"/>
</dbReference>
<dbReference type="EMBL" id="LR215031">
    <property type="protein sequence ID" value="VEU72932.1"/>
    <property type="molecule type" value="Genomic_DNA"/>
</dbReference>
<sequence>MLNLKIEKAIKQARETNKLNHLYLLIAQSKYQIDLDLANFISLINQTNLEISYQDLRNNNLPSNISFLDGSKDDIFKENLENILSKIYFTSNNLDANSQKIIVIKNIENASNIALNAILKTIEEPTNNVQIVLTTNHFNQVLPTITSRAQKIPITPESPRNLYANFIRNGILEPFAEIACYLAGELFTAKEYSKDEYIDLFNNLSIAFVESIKRNKTFLYAFLTEHLVKENPQNKDFLISAIKLIIEGHFKLKNATLKNKYVSRIIQISEKLNEHFPNLINFLADLNHFESSLAQNANFNLQKETLLIKLMEYYE</sequence>
<dbReference type="PANTHER" id="PTHR11669">
    <property type="entry name" value="REPLICATION FACTOR C / DNA POLYMERASE III GAMMA-TAU SUBUNIT"/>
    <property type="match status" value="1"/>
</dbReference>